<dbReference type="EMBL" id="LR796170">
    <property type="protein sequence ID" value="CAB4123315.1"/>
    <property type="molecule type" value="Genomic_DNA"/>
</dbReference>
<gene>
    <name evidence="1" type="ORF">UFOVP40_13</name>
</gene>
<evidence type="ECO:0000313" key="1">
    <source>
        <dbReference type="EMBL" id="CAB4123315.1"/>
    </source>
</evidence>
<name>A0A6J5KPR8_9CAUD</name>
<organism evidence="1">
    <name type="scientific">uncultured Caudovirales phage</name>
    <dbReference type="NCBI Taxonomy" id="2100421"/>
    <lineage>
        <taxon>Viruses</taxon>
        <taxon>Duplodnaviria</taxon>
        <taxon>Heunggongvirae</taxon>
        <taxon>Uroviricota</taxon>
        <taxon>Caudoviricetes</taxon>
        <taxon>Peduoviridae</taxon>
        <taxon>Maltschvirus</taxon>
        <taxon>Maltschvirus maltsch</taxon>
    </lineage>
</organism>
<accession>A0A6J5KPR8</accession>
<reference evidence="1" key="1">
    <citation type="submission" date="2020-04" db="EMBL/GenBank/DDBJ databases">
        <authorList>
            <person name="Chiriac C."/>
            <person name="Salcher M."/>
            <person name="Ghai R."/>
            <person name="Kavagutti S V."/>
        </authorList>
    </citation>
    <scope>NUCLEOTIDE SEQUENCE</scope>
</reference>
<protein>
    <submittedName>
        <fullName evidence="1">Uncharacterized protein</fullName>
    </submittedName>
</protein>
<sequence length="199" mass="22134">MEQFESSEELQSFSKLSQTIGVQLEELKEGFSFPFSKDEYTFETLEDFAEAASKGKRVFVVKDHASALELARLPDGTNRAIFYKQQRRASSVQCGQSVEPFNDLLRIVSEYAQSTFEEVSKYQSGTLEMKKEGIITKAYMQRRTSGLASFRKSVTGASEALSASTDALVSAGFIQEVPKSVAKGIFETDAKIYKILKTA</sequence>
<proteinExistence type="predicted"/>